<evidence type="ECO:0000313" key="2">
    <source>
        <dbReference type="WBParaSite" id="nRc.2.0.1.t02465-RA"/>
    </source>
</evidence>
<dbReference type="AlphaFoldDB" id="A0A915HLV6"/>
<dbReference type="Proteomes" id="UP000887565">
    <property type="component" value="Unplaced"/>
</dbReference>
<evidence type="ECO:0000313" key="1">
    <source>
        <dbReference type="Proteomes" id="UP000887565"/>
    </source>
</evidence>
<accession>A0A915HLV6</accession>
<reference evidence="2" key="1">
    <citation type="submission" date="2022-11" db="UniProtKB">
        <authorList>
            <consortium name="WormBaseParasite"/>
        </authorList>
    </citation>
    <scope>IDENTIFICATION</scope>
</reference>
<organism evidence="1 2">
    <name type="scientific">Romanomermis culicivorax</name>
    <name type="common">Nematode worm</name>
    <dbReference type="NCBI Taxonomy" id="13658"/>
    <lineage>
        <taxon>Eukaryota</taxon>
        <taxon>Metazoa</taxon>
        <taxon>Ecdysozoa</taxon>
        <taxon>Nematoda</taxon>
        <taxon>Enoplea</taxon>
        <taxon>Dorylaimia</taxon>
        <taxon>Mermithida</taxon>
        <taxon>Mermithoidea</taxon>
        <taxon>Mermithidae</taxon>
        <taxon>Romanomermis</taxon>
    </lineage>
</organism>
<sequence>MLASIAAKAVADKRRTVRSYRDERICQKRRYKYQYCKLAWERSEKRQNFFDEGLMNRKRPENETVTISQEFLILKFQPETKVEHSSAFESNHTQNSNGSLLKVHMTLIDRLMESIDRLRTVSINAWEPGAIVRNVARFAGNLINKLPPFLSASHLSAQDCRAAKNDEKLLVCSLPENLHENVVLSRISTSLEILRQMENYVNIKAHRREKEYFEMQHNRNPSRSSFRIRFQRFHD</sequence>
<protein>
    <submittedName>
        <fullName evidence="2">Uncharacterized protein</fullName>
    </submittedName>
</protein>
<keyword evidence="1" id="KW-1185">Reference proteome</keyword>
<name>A0A915HLV6_ROMCU</name>
<dbReference type="WBParaSite" id="nRc.2.0.1.t02465-RA">
    <property type="protein sequence ID" value="nRc.2.0.1.t02465-RA"/>
    <property type="gene ID" value="nRc.2.0.1.g02465"/>
</dbReference>
<proteinExistence type="predicted"/>